<gene>
    <name evidence="3" type="ORF">FNV43_RR10009</name>
</gene>
<evidence type="ECO:0000313" key="3">
    <source>
        <dbReference type="EMBL" id="KAF3449281.1"/>
    </source>
</evidence>
<comment type="caution">
    <text evidence="3">The sequence shown here is derived from an EMBL/GenBank/DDBJ whole genome shotgun (WGS) entry which is preliminary data.</text>
</comment>
<accession>A0A8K0HAZ5</accession>
<evidence type="ECO:0000256" key="2">
    <source>
        <dbReference type="SAM" id="MobiDB-lite"/>
    </source>
</evidence>
<dbReference type="OrthoDB" id="1750920at2759"/>
<sequence length="382" mass="43110">MSYLKEKYKILSYVKLSTPQLLERANSIRLGWGCFYKIAFKVGLRFPLHRIINMVLNFFNIAPGQLMLNGWQYLLGLVGRYVLHARRQIRLLEDAPTSDKNWKDRYFFVKREGLFDSVGMSESGVRSAWTVRAKDNSSIEGSPVQPKQIEEEGLLNQQSKSILTAADMDKLKMKMSSKAQLEELQKKEKKAAQKSGKSPSTDDVAEAHGNTVVVQQKDFLVAIPVGDFPSLKKCKSSSPLTPSRTKGKEKHAPLILELEDSSTIRAYTTLVSPIMDALMTRHDCSILRGMTIEEVGLDAEQSGSGCSVPLRFLLVRANNAYKKKAKAYNNVVATNNALEEDNLNFKQSIIKTTNRKQLEKRLSEANLKLIDQDHELEVLRQD</sequence>
<reference evidence="3" key="1">
    <citation type="submission" date="2020-03" db="EMBL/GenBank/DDBJ databases">
        <title>A high-quality chromosome-level genome assembly of a woody plant with both climbing and erect habits, Rhamnella rubrinervis.</title>
        <authorList>
            <person name="Lu Z."/>
            <person name="Yang Y."/>
            <person name="Zhu X."/>
            <person name="Sun Y."/>
        </authorList>
    </citation>
    <scope>NUCLEOTIDE SEQUENCE</scope>
    <source>
        <strain evidence="3">BYM</strain>
        <tissue evidence="3">Leaf</tissue>
    </source>
</reference>
<keyword evidence="1" id="KW-0175">Coiled coil</keyword>
<keyword evidence="4" id="KW-1185">Reference proteome</keyword>
<feature type="region of interest" description="Disordered" evidence="2">
    <location>
        <begin position="176"/>
        <end position="205"/>
    </location>
</feature>
<dbReference type="Proteomes" id="UP000796880">
    <property type="component" value="Unassembled WGS sequence"/>
</dbReference>
<evidence type="ECO:0000313" key="4">
    <source>
        <dbReference type="Proteomes" id="UP000796880"/>
    </source>
</evidence>
<proteinExistence type="predicted"/>
<dbReference type="EMBL" id="VOIH02000004">
    <property type="protein sequence ID" value="KAF3449281.1"/>
    <property type="molecule type" value="Genomic_DNA"/>
</dbReference>
<name>A0A8K0HAZ5_9ROSA</name>
<evidence type="ECO:0000256" key="1">
    <source>
        <dbReference type="SAM" id="Coils"/>
    </source>
</evidence>
<feature type="coiled-coil region" evidence="1">
    <location>
        <begin position="355"/>
        <end position="382"/>
    </location>
</feature>
<organism evidence="3 4">
    <name type="scientific">Rhamnella rubrinervis</name>
    <dbReference type="NCBI Taxonomy" id="2594499"/>
    <lineage>
        <taxon>Eukaryota</taxon>
        <taxon>Viridiplantae</taxon>
        <taxon>Streptophyta</taxon>
        <taxon>Embryophyta</taxon>
        <taxon>Tracheophyta</taxon>
        <taxon>Spermatophyta</taxon>
        <taxon>Magnoliopsida</taxon>
        <taxon>eudicotyledons</taxon>
        <taxon>Gunneridae</taxon>
        <taxon>Pentapetalae</taxon>
        <taxon>rosids</taxon>
        <taxon>fabids</taxon>
        <taxon>Rosales</taxon>
        <taxon>Rhamnaceae</taxon>
        <taxon>rhamnoid group</taxon>
        <taxon>Rhamneae</taxon>
        <taxon>Rhamnella</taxon>
    </lineage>
</organism>
<protein>
    <submittedName>
        <fullName evidence="3">Uncharacterized protein</fullName>
    </submittedName>
</protein>
<dbReference type="AlphaFoldDB" id="A0A8K0HAZ5"/>